<dbReference type="Gene3D" id="2.40.50.100">
    <property type="match status" value="1"/>
</dbReference>
<dbReference type="OrthoDB" id="261366at2"/>
<comment type="subcellular location">
    <subcellularLocation>
        <location evidence="1">Cell envelope</location>
    </subcellularLocation>
</comment>
<reference evidence="5 6" key="1">
    <citation type="submission" date="2019-08" db="EMBL/GenBank/DDBJ databases">
        <title>Deep-cultivation of Planctomycetes and their phenomic and genomic characterization uncovers novel biology.</title>
        <authorList>
            <person name="Wiegand S."/>
            <person name="Jogler M."/>
            <person name="Boedeker C."/>
            <person name="Pinto D."/>
            <person name="Vollmers J."/>
            <person name="Rivas-Marin E."/>
            <person name="Kohn T."/>
            <person name="Peeters S.H."/>
            <person name="Heuer A."/>
            <person name="Rast P."/>
            <person name="Oberbeckmann S."/>
            <person name="Bunk B."/>
            <person name="Jeske O."/>
            <person name="Meyerdierks A."/>
            <person name="Storesund J.E."/>
            <person name="Kallscheuer N."/>
            <person name="Luecker S."/>
            <person name="Lage O.M."/>
            <person name="Pohl T."/>
            <person name="Merkel B.J."/>
            <person name="Hornburger P."/>
            <person name="Mueller R.-W."/>
            <person name="Bruemmer F."/>
            <person name="Labrenz M."/>
            <person name="Spormann A.M."/>
            <person name="Op Den Camp H."/>
            <person name="Overmann J."/>
            <person name="Amann R."/>
            <person name="Jetten M.S.M."/>
            <person name="Mascher T."/>
            <person name="Medema M.H."/>
            <person name="Devos D.P."/>
            <person name="Kaster A.-K."/>
            <person name="Ovreas L."/>
            <person name="Rohde M."/>
            <person name="Galperin M.Y."/>
            <person name="Jogler C."/>
        </authorList>
    </citation>
    <scope>NUCLEOTIDE SEQUENCE [LARGE SCALE GENOMIC DNA]</scope>
    <source>
        <strain evidence="5 6">LF1</strain>
    </source>
</reference>
<dbReference type="InterPro" id="IPR050465">
    <property type="entry name" value="UPF0194_transport"/>
</dbReference>
<dbReference type="Gene3D" id="1.10.287.470">
    <property type="entry name" value="Helix hairpin bin"/>
    <property type="match status" value="1"/>
</dbReference>
<keyword evidence="6" id="KW-1185">Reference proteome</keyword>
<feature type="transmembrane region" description="Helical" evidence="4">
    <location>
        <begin position="258"/>
        <end position="278"/>
    </location>
</feature>
<dbReference type="GO" id="GO:0030313">
    <property type="term" value="C:cell envelope"/>
    <property type="evidence" value="ECO:0007669"/>
    <property type="project" value="UniProtKB-SubCell"/>
</dbReference>
<comment type="caution">
    <text evidence="5">The sequence shown here is derived from an EMBL/GenBank/DDBJ whole genome shotgun (WGS) entry which is preliminary data.</text>
</comment>
<dbReference type="PRINTS" id="PR01490">
    <property type="entry name" value="RTXTOXIND"/>
</dbReference>
<sequence>MTRHAMDGKVQTGKTKKIPTKRNLLKGVIDEPNDTCSGARPLHVGKTHRENKVLGRIGDIGCDCVRDFAAYHPTNSIDSTASDFPFAPMTTPTLTLDSNEKSSVFGDWPKTDNIAAPICLQWDGKLYEVLELDEYVFDVQSADLASRFNPDAAPETLHGLILSRSGETGDESNVINETIQIQFRPRRVDGDRVRVGFFDLSIQGREQLARIQSLLTGASKDELHNLSYDDLARGGAGGAKQNESKAAAPKAGTLKKMVAMFMLAASMLLVAGWVIYMVQSRSTVAVSNSVMMGGYMPVNSPQQAQLTEVLVKAGQVVHRGDTVARLSNDLAETELALVESKLQRAESELQAYQEEAKQLSETFKFTEMKVARDLSVAEAELNSANAQLAAANAQLSRLQPLIAKGNVALAEVDEAKAFIATAQAEKLRQAAVIETLKFAKEAARSKILVNENGASNPMGELKTKVALAEAACKELTQSREVLHQLAEPVELHAPADGTIYAIYRNEGETLKVADQMLAVSAEDGDWAIGHVAAHLAPEIRPGHPVEIEFPSLGITTTGTVEGIGHRAVYERGGYNADFRGGPLEVPIRVAIDLNGQPIPSGLRLNMTVRVKDHLKDLKSWVNEKIATYWDTEDSEKTVKVAMTK</sequence>
<dbReference type="AlphaFoldDB" id="A0A5B1CFW1"/>
<proteinExistence type="predicted"/>
<keyword evidence="4" id="KW-0812">Transmembrane</keyword>
<dbReference type="PANTHER" id="PTHR32347">
    <property type="entry name" value="EFFLUX SYSTEM COMPONENT YKNX-RELATED"/>
    <property type="match status" value="1"/>
</dbReference>
<keyword evidence="4" id="KW-1133">Transmembrane helix</keyword>
<keyword evidence="2 3" id="KW-0175">Coiled coil</keyword>
<feature type="coiled-coil region" evidence="3">
    <location>
        <begin position="323"/>
        <end position="394"/>
    </location>
</feature>
<evidence type="ECO:0000313" key="6">
    <source>
        <dbReference type="Proteomes" id="UP000322699"/>
    </source>
</evidence>
<dbReference type="Proteomes" id="UP000322699">
    <property type="component" value="Unassembled WGS sequence"/>
</dbReference>
<accession>A0A5B1CFW1</accession>
<evidence type="ECO:0000256" key="2">
    <source>
        <dbReference type="ARBA" id="ARBA00023054"/>
    </source>
</evidence>
<keyword evidence="4" id="KW-0472">Membrane</keyword>
<evidence type="ECO:0000256" key="3">
    <source>
        <dbReference type="SAM" id="Coils"/>
    </source>
</evidence>
<protein>
    <submittedName>
        <fullName evidence="5">Multidrug resistance protein MdtN</fullName>
    </submittedName>
</protein>
<evidence type="ECO:0000256" key="4">
    <source>
        <dbReference type="SAM" id="Phobius"/>
    </source>
</evidence>
<dbReference type="PANTHER" id="PTHR32347:SF23">
    <property type="entry name" value="BLL5650 PROTEIN"/>
    <property type="match status" value="1"/>
</dbReference>
<gene>
    <name evidence="5" type="ORF">LF1_26260</name>
</gene>
<evidence type="ECO:0000313" key="5">
    <source>
        <dbReference type="EMBL" id="KAA1260087.1"/>
    </source>
</evidence>
<evidence type="ECO:0000256" key="1">
    <source>
        <dbReference type="ARBA" id="ARBA00004196"/>
    </source>
</evidence>
<dbReference type="EMBL" id="VRLW01000001">
    <property type="protein sequence ID" value="KAA1260087.1"/>
    <property type="molecule type" value="Genomic_DNA"/>
</dbReference>
<name>A0A5B1CFW1_9BACT</name>
<organism evidence="5 6">
    <name type="scientific">Rubripirellula obstinata</name>
    <dbReference type="NCBI Taxonomy" id="406547"/>
    <lineage>
        <taxon>Bacteria</taxon>
        <taxon>Pseudomonadati</taxon>
        <taxon>Planctomycetota</taxon>
        <taxon>Planctomycetia</taxon>
        <taxon>Pirellulales</taxon>
        <taxon>Pirellulaceae</taxon>
        <taxon>Rubripirellula</taxon>
    </lineage>
</organism>